<sequence>MGVSMSLTASKTMIVGGGGCIGIATLEHLLLRDNGKVDIRCGVRNVNKFRKYMIDVPAVPMDMADKEQMVEALRGCERVFIVVPSSKDRTKLAMNALEAAKEAKVQFILLLSVTISTSNTIFGRQFRPLEEKVMTIGIPYTIIRLPMFFENLLVHGQSVAEDDRIYDPRAPMEQFSGVAVSDVGKCASEILRDPTRHANKTYKLVSKSFSMIDLSQSLSLMLHKKIKVKETTWRQFREISMEQNVPEWQIEGTIEWLKYDPNVWITGDDQEAIKTITGDNPVTVSQFVAQHATTFGWKQPRIAPRDNDDERDDPIMQSRLIYAN</sequence>
<organism evidence="3 4">
    <name type="scientific">Nitzschia inconspicua</name>
    <dbReference type="NCBI Taxonomy" id="303405"/>
    <lineage>
        <taxon>Eukaryota</taxon>
        <taxon>Sar</taxon>
        <taxon>Stramenopiles</taxon>
        <taxon>Ochrophyta</taxon>
        <taxon>Bacillariophyta</taxon>
        <taxon>Bacillariophyceae</taxon>
        <taxon>Bacillariophycidae</taxon>
        <taxon>Bacillariales</taxon>
        <taxon>Bacillariaceae</taxon>
        <taxon>Nitzschia</taxon>
    </lineage>
</organism>
<evidence type="ECO:0000313" key="3">
    <source>
        <dbReference type="EMBL" id="KAG7359628.1"/>
    </source>
</evidence>
<gene>
    <name evidence="3" type="ORF">IV203_034726</name>
</gene>
<reference evidence="3" key="2">
    <citation type="submission" date="2021-04" db="EMBL/GenBank/DDBJ databases">
        <authorList>
            <person name="Podell S."/>
        </authorList>
    </citation>
    <scope>NUCLEOTIDE SEQUENCE</scope>
    <source>
        <strain evidence="3">Hildebrandi</strain>
    </source>
</reference>
<feature type="domain" description="NmrA-like" evidence="2">
    <location>
        <begin position="10"/>
        <end position="245"/>
    </location>
</feature>
<dbReference type="PANTHER" id="PTHR42748:SF18">
    <property type="entry name" value="NMRA-LIKE DOMAIN-CONTAINING PROTEIN"/>
    <property type="match status" value="1"/>
</dbReference>
<dbReference type="PANTHER" id="PTHR42748">
    <property type="entry name" value="NITROGEN METABOLITE REPRESSION PROTEIN NMRA FAMILY MEMBER"/>
    <property type="match status" value="1"/>
</dbReference>
<dbReference type="EMBL" id="JAGRRH010000013">
    <property type="protein sequence ID" value="KAG7359628.1"/>
    <property type="molecule type" value="Genomic_DNA"/>
</dbReference>
<dbReference type="Proteomes" id="UP000693970">
    <property type="component" value="Unassembled WGS sequence"/>
</dbReference>
<reference evidence="3" key="1">
    <citation type="journal article" date="2021" name="Sci. Rep.">
        <title>Diploid genomic architecture of Nitzschia inconspicua, an elite biomass production diatom.</title>
        <authorList>
            <person name="Oliver A."/>
            <person name="Podell S."/>
            <person name="Pinowska A."/>
            <person name="Traller J.C."/>
            <person name="Smith S.R."/>
            <person name="McClure R."/>
            <person name="Beliaev A."/>
            <person name="Bohutskyi P."/>
            <person name="Hill E.A."/>
            <person name="Rabines A."/>
            <person name="Zheng H."/>
            <person name="Allen L.Z."/>
            <person name="Kuo A."/>
            <person name="Grigoriev I.V."/>
            <person name="Allen A.E."/>
            <person name="Hazlebeck D."/>
            <person name="Allen E.E."/>
        </authorList>
    </citation>
    <scope>NUCLEOTIDE SEQUENCE</scope>
    <source>
        <strain evidence="3">Hildebrandi</strain>
    </source>
</reference>
<dbReference type="OrthoDB" id="300709at2759"/>
<keyword evidence="4" id="KW-1185">Reference proteome</keyword>
<accession>A0A9K3LDS9</accession>
<dbReference type="InterPro" id="IPR051164">
    <property type="entry name" value="NmrA-like_oxidored"/>
</dbReference>
<dbReference type="Pfam" id="PF05368">
    <property type="entry name" value="NmrA"/>
    <property type="match status" value="1"/>
</dbReference>
<dbReference type="AlphaFoldDB" id="A0A9K3LDS9"/>
<keyword evidence="1" id="KW-0521">NADP</keyword>
<evidence type="ECO:0000259" key="2">
    <source>
        <dbReference type="Pfam" id="PF05368"/>
    </source>
</evidence>
<comment type="caution">
    <text evidence="3">The sequence shown here is derived from an EMBL/GenBank/DDBJ whole genome shotgun (WGS) entry which is preliminary data.</text>
</comment>
<protein>
    <submittedName>
        <fullName evidence="3">NmrA family protein</fullName>
    </submittedName>
</protein>
<dbReference type="InterPro" id="IPR008030">
    <property type="entry name" value="NmrA-like"/>
</dbReference>
<evidence type="ECO:0000313" key="4">
    <source>
        <dbReference type="Proteomes" id="UP000693970"/>
    </source>
</evidence>
<proteinExistence type="predicted"/>
<evidence type="ECO:0000256" key="1">
    <source>
        <dbReference type="ARBA" id="ARBA00022857"/>
    </source>
</evidence>
<name>A0A9K3LDS9_9STRA</name>